<accession>D8JUY6</accession>
<dbReference type="Proteomes" id="UP000002033">
    <property type="component" value="Chromosome"/>
</dbReference>
<name>D8JUY6_HYPDA</name>
<reference evidence="2" key="1">
    <citation type="journal article" date="2011" name="J. Bacteriol.">
        <title>Genome sequences of eight morphologically diverse alphaproteobacteria.</title>
        <authorList>
            <consortium name="US DOE Joint Genome Institute"/>
            <person name="Brown P.J."/>
            <person name="Kysela D.T."/>
            <person name="Buechlein A."/>
            <person name="Hemmerich C."/>
            <person name="Brun Y.V."/>
        </authorList>
    </citation>
    <scope>NUCLEOTIDE SEQUENCE [LARGE SCALE GENOMIC DNA]</scope>
    <source>
        <strain evidence="2">ATCC 51888 / DSM 1869 / NCIB 11706 / TK 0415</strain>
    </source>
</reference>
<dbReference type="STRING" id="582899.Hden_0988"/>
<dbReference type="Gene3D" id="3.30.420.40">
    <property type="match status" value="1"/>
</dbReference>
<dbReference type="eggNOG" id="COG1940">
    <property type="taxonomic scope" value="Bacteria"/>
</dbReference>
<dbReference type="AlphaFoldDB" id="D8JUY6"/>
<evidence type="ECO:0000313" key="1">
    <source>
        <dbReference type="EMBL" id="ADJ22802.1"/>
    </source>
</evidence>
<dbReference type="OrthoDB" id="7903685at2"/>
<sequence length="358" mass="39347">MAKEEALPQADLPGHGADVLPSVTVDSYNIEIEDQDGFIGDKASRSAFMEYVDKWRKPLRELGEDPFGDKPTEELSKKKLADLLATGEPEAAGLVLSAIEEFAQQLAFVIRRYLRTKEWRDTECVSIGGGFRGSRLGELAVARAALLLRAEDIDIDLELIRHDPDQAGLIGAAHLLPPWMLKGHDGILAVDIGGTNFRTGVVELNLGKSADLAKAKVAKSELWRHGDEEVDREGATDRLTEMLQDLLSWSRKNKIELAPVIGIGCPGIIEDDGSIDRGGQNLPGNWESSRFNLPQIIRENIEQIGDSETMIVIHNDAVVQGLSELPYMKDRSHWGILTVGTGLGNARFTNRKAPKKTK</sequence>
<dbReference type="SUPFAM" id="SSF53067">
    <property type="entry name" value="Actin-like ATPase domain"/>
    <property type="match status" value="1"/>
</dbReference>
<dbReference type="KEGG" id="hdn:Hden_0988"/>
<dbReference type="RefSeq" id="WP_013215017.1">
    <property type="nucleotide sequence ID" value="NC_014313.1"/>
</dbReference>
<proteinExistence type="predicted"/>
<dbReference type="HOGENOM" id="CLU_737380_0_0_5"/>
<evidence type="ECO:0000313" key="2">
    <source>
        <dbReference type="Proteomes" id="UP000002033"/>
    </source>
</evidence>
<protein>
    <recommendedName>
        <fullName evidence="3">ROK family protein</fullName>
    </recommendedName>
</protein>
<dbReference type="EMBL" id="CP002083">
    <property type="protein sequence ID" value="ADJ22802.1"/>
    <property type="molecule type" value="Genomic_DNA"/>
</dbReference>
<dbReference type="CDD" id="cd23763">
    <property type="entry name" value="ASKHA_ATPase_ROK"/>
    <property type="match status" value="1"/>
</dbReference>
<keyword evidence="2" id="KW-1185">Reference proteome</keyword>
<gene>
    <name evidence="1" type="ordered locus">Hden_0988</name>
</gene>
<organism evidence="1 2">
    <name type="scientific">Hyphomicrobium denitrificans (strain ATCC 51888 / DSM 1869 / NCIMB 11706 / TK 0415)</name>
    <dbReference type="NCBI Taxonomy" id="582899"/>
    <lineage>
        <taxon>Bacteria</taxon>
        <taxon>Pseudomonadati</taxon>
        <taxon>Pseudomonadota</taxon>
        <taxon>Alphaproteobacteria</taxon>
        <taxon>Hyphomicrobiales</taxon>
        <taxon>Hyphomicrobiaceae</taxon>
        <taxon>Hyphomicrobium</taxon>
    </lineage>
</organism>
<evidence type="ECO:0008006" key="3">
    <source>
        <dbReference type="Google" id="ProtNLM"/>
    </source>
</evidence>
<dbReference type="InterPro" id="IPR043129">
    <property type="entry name" value="ATPase_NBD"/>
</dbReference>